<sequence>MEEEAAVVWREMVLIIWGGSDCNMSGGNLGVALEAGVVATDPREVGVVGAEKEGGVSSLPEGGRRLVAGLVGSLSRISRDVSIQPLAILMWKICSVRLDDGKGKGKQVVGDTTGGGAEFKKLEDSSQGGKGKQDSNDSTYGGQHKKMGNCHFEMGGPTGVSDCLLEEPEENMREQRMAEGSEKHKGISAYGDNVVSESASEGLCETKGELVDKEEEVVRDAKSDRVQLDERVGEDGAIMGVDQDEGDK</sequence>
<dbReference type="AlphaFoldDB" id="A0A8J5W073"/>
<accession>A0A8J5W073</accession>
<name>A0A8J5W073_ZIZPA</name>
<feature type="region of interest" description="Disordered" evidence="1">
    <location>
        <begin position="101"/>
        <end position="144"/>
    </location>
</feature>
<evidence type="ECO:0000313" key="2">
    <source>
        <dbReference type="EMBL" id="KAG8067038.1"/>
    </source>
</evidence>
<protein>
    <submittedName>
        <fullName evidence="2">Uncharacterized protein</fullName>
    </submittedName>
</protein>
<evidence type="ECO:0000313" key="3">
    <source>
        <dbReference type="Proteomes" id="UP000729402"/>
    </source>
</evidence>
<proteinExistence type="predicted"/>
<reference evidence="2" key="1">
    <citation type="journal article" date="2021" name="bioRxiv">
        <title>Whole Genome Assembly and Annotation of Northern Wild Rice, Zizania palustris L., Supports a Whole Genome Duplication in the Zizania Genus.</title>
        <authorList>
            <person name="Haas M."/>
            <person name="Kono T."/>
            <person name="Macchietto M."/>
            <person name="Millas R."/>
            <person name="McGilp L."/>
            <person name="Shao M."/>
            <person name="Duquette J."/>
            <person name="Hirsch C.N."/>
            <person name="Kimball J."/>
        </authorList>
    </citation>
    <scope>NUCLEOTIDE SEQUENCE</scope>
    <source>
        <tissue evidence="2">Fresh leaf tissue</tissue>
    </source>
</reference>
<keyword evidence="3" id="KW-1185">Reference proteome</keyword>
<dbReference type="Proteomes" id="UP000729402">
    <property type="component" value="Unassembled WGS sequence"/>
</dbReference>
<reference evidence="2" key="2">
    <citation type="submission" date="2021-02" db="EMBL/GenBank/DDBJ databases">
        <authorList>
            <person name="Kimball J.A."/>
            <person name="Haas M.W."/>
            <person name="Macchietto M."/>
            <person name="Kono T."/>
            <person name="Duquette J."/>
            <person name="Shao M."/>
        </authorList>
    </citation>
    <scope>NUCLEOTIDE SEQUENCE</scope>
    <source>
        <tissue evidence="2">Fresh leaf tissue</tissue>
    </source>
</reference>
<organism evidence="2 3">
    <name type="scientific">Zizania palustris</name>
    <name type="common">Northern wild rice</name>
    <dbReference type="NCBI Taxonomy" id="103762"/>
    <lineage>
        <taxon>Eukaryota</taxon>
        <taxon>Viridiplantae</taxon>
        <taxon>Streptophyta</taxon>
        <taxon>Embryophyta</taxon>
        <taxon>Tracheophyta</taxon>
        <taxon>Spermatophyta</taxon>
        <taxon>Magnoliopsida</taxon>
        <taxon>Liliopsida</taxon>
        <taxon>Poales</taxon>
        <taxon>Poaceae</taxon>
        <taxon>BOP clade</taxon>
        <taxon>Oryzoideae</taxon>
        <taxon>Oryzeae</taxon>
        <taxon>Zizaniinae</taxon>
        <taxon>Zizania</taxon>
    </lineage>
</organism>
<gene>
    <name evidence="2" type="ORF">GUJ93_ZPchr0005g14815</name>
</gene>
<dbReference type="EMBL" id="JAAALK010000284">
    <property type="protein sequence ID" value="KAG8067038.1"/>
    <property type="molecule type" value="Genomic_DNA"/>
</dbReference>
<evidence type="ECO:0000256" key="1">
    <source>
        <dbReference type="SAM" id="MobiDB-lite"/>
    </source>
</evidence>
<comment type="caution">
    <text evidence="2">The sequence shown here is derived from an EMBL/GenBank/DDBJ whole genome shotgun (WGS) entry which is preliminary data.</text>
</comment>